<dbReference type="InterPro" id="IPR001031">
    <property type="entry name" value="Thioesterase"/>
</dbReference>
<dbReference type="GeneID" id="61832973"/>
<comment type="similarity">
    <text evidence="1">Belongs to the thioesterase family.</text>
</comment>
<organism evidence="3 4">
    <name type="scientific">Pseudomonas synxantha</name>
    <dbReference type="NCBI Taxonomy" id="47883"/>
    <lineage>
        <taxon>Bacteria</taxon>
        <taxon>Pseudomonadati</taxon>
        <taxon>Pseudomonadota</taxon>
        <taxon>Gammaproteobacteria</taxon>
        <taxon>Pseudomonadales</taxon>
        <taxon>Pseudomonadaceae</taxon>
        <taxon>Pseudomonas</taxon>
    </lineage>
</organism>
<dbReference type="Proteomes" id="UP000306562">
    <property type="component" value="Chromosome"/>
</dbReference>
<evidence type="ECO:0000259" key="2">
    <source>
        <dbReference type="Pfam" id="PF00975"/>
    </source>
</evidence>
<accession>A0AAX3II35</accession>
<dbReference type="Gene3D" id="3.40.50.1820">
    <property type="entry name" value="alpha/beta hydrolase"/>
    <property type="match status" value="1"/>
</dbReference>
<sequence>MVAALLAQQRWLAPLPGALANPDRLLLCFPYGGGGASAFNDLSRLADIGIAAWAVKLPGREERGHEASATQIAILIEAIIDELRGVSVPYAFYGHSFGAGLALDVAHALAERDRPLPTHLILSGRMPPHAGYSPLLGAMDDHQLWRHVCAESPLPLPTDASCSFARHALGKLKADLALNAQLTYHFIRPLPVPLHILNGRDDPLLDPLRLDEWQHYTSAGFHSECVPGGHFFFNSDFQRLYSPLLTALNEQGS</sequence>
<dbReference type="RefSeq" id="WP_057024530.1">
    <property type="nucleotide sequence ID" value="NZ_CBCSGQ010000007.1"/>
</dbReference>
<dbReference type="AlphaFoldDB" id="A0AAX3II35"/>
<dbReference type="SUPFAM" id="SSF53474">
    <property type="entry name" value="alpha/beta-Hydrolases"/>
    <property type="match status" value="1"/>
</dbReference>
<proteinExistence type="inferred from homology"/>
<dbReference type="PANTHER" id="PTHR11487:SF0">
    <property type="entry name" value="S-ACYL FATTY ACID SYNTHASE THIOESTERASE, MEDIUM CHAIN"/>
    <property type="match status" value="1"/>
</dbReference>
<evidence type="ECO:0000313" key="4">
    <source>
        <dbReference type="Proteomes" id="UP000306562"/>
    </source>
</evidence>
<gene>
    <name evidence="3" type="primary">cmaT</name>
    <name evidence="3" type="ORF">NCTC10696_05442</name>
</gene>
<evidence type="ECO:0000256" key="1">
    <source>
        <dbReference type="ARBA" id="ARBA00007169"/>
    </source>
</evidence>
<dbReference type="GO" id="GO:0016491">
    <property type="term" value="F:oxidoreductase activity"/>
    <property type="evidence" value="ECO:0007669"/>
    <property type="project" value="UniProtKB-KW"/>
</dbReference>
<dbReference type="InterPro" id="IPR012223">
    <property type="entry name" value="TEII"/>
</dbReference>
<dbReference type="EC" id="1.1.-.-" evidence="3"/>
<evidence type="ECO:0000313" key="3">
    <source>
        <dbReference type="EMBL" id="VTR05090.1"/>
    </source>
</evidence>
<name>A0AAX3II35_9PSED</name>
<keyword evidence="3" id="KW-0560">Oxidoreductase</keyword>
<reference evidence="3 4" key="1">
    <citation type="submission" date="2019-05" db="EMBL/GenBank/DDBJ databases">
        <authorList>
            <consortium name="Pathogen Informatics"/>
        </authorList>
    </citation>
    <scope>NUCLEOTIDE SEQUENCE [LARGE SCALE GENOMIC DNA]</scope>
    <source>
        <strain evidence="3 4">NCTC10696</strain>
    </source>
</reference>
<dbReference type="Pfam" id="PF00975">
    <property type="entry name" value="Thioesterase"/>
    <property type="match status" value="1"/>
</dbReference>
<dbReference type="EMBL" id="LR590482">
    <property type="protein sequence ID" value="VTR05090.1"/>
    <property type="molecule type" value="Genomic_DNA"/>
</dbReference>
<protein>
    <submittedName>
        <fullName evidence="3">Coronamic acid synthetase, thioesterase component</fullName>
        <ecNumber evidence="3">1.1.-.-</ecNumber>
    </submittedName>
</protein>
<dbReference type="PANTHER" id="PTHR11487">
    <property type="entry name" value="THIOESTERASE"/>
    <property type="match status" value="1"/>
</dbReference>
<dbReference type="InterPro" id="IPR029058">
    <property type="entry name" value="AB_hydrolase_fold"/>
</dbReference>
<dbReference type="GO" id="GO:0008610">
    <property type="term" value="P:lipid biosynthetic process"/>
    <property type="evidence" value="ECO:0007669"/>
    <property type="project" value="TreeGrafter"/>
</dbReference>
<feature type="domain" description="Thioesterase" evidence="2">
    <location>
        <begin position="26"/>
        <end position="237"/>
    </location>
</feature>